<reference evidence="1" key="2">
    <citation type="submission" date="2020-05" db="UniProtKB">
        <authorList>
            <consortium name="EnsemblMetazoa"/>
        </authorList>
    </citation>
    <scope>IDENTIFICATION</scope>
    <source>
        <strain evidence="1">MINIMUS1</strain>
    </source>
</reference>
<keyword evidence="2" id="KW-1185">Reference proteome</keyword>
<protein>
    <submittedName>
        <fullName evidence="1">Uncharacterized protein</fullName>
    </submittedName>
</protein>
<dbReference type="EnsemblMetazoa" id="AMIN014127-RB">
    <property type="protein sequence ID" value="AMIN014127-PB"/>
    <property type="gene ID" value="AMIN014127"/>
</dbReference>
<accession>A0A182WN24</accession>
<organism evidence="1 2">
    <name type="scientific">Anopheles minimus</name>
    <dbReference type="NCBI Taxonomy" id="112268"/>
    <lineage>
        <taxon>Eukaryota</taxon>
        <taxon>Metazoa</taxon>
        <taxon>Ecdysozoa</taxon>
        <taxon>Arthropoda</taxon>
        <taxon>Hexapoda</taxon>
        <taxon>Insecta</taxon>
        <taxon>Pterygota</taxon>
        <taxon>Neoptera</taxon>
        <taxon>Endopterygota</taxon>
        <taxon>Diptera</taxon>
        <taxon>Nematocera</taxon>
        <taxon>Culicoidea</taxon>
        <taxon>Culicidae</taxon>
        <taxon>Anophelinae</taxon>
        <taxon>Anopheles</taxon>
    </lineage>
</organism>
<evidence type="ECO:0000313" key="1">
    <source>
        <dbReference type="EnsemblMetazoa" id="AMIN014127-PB"/>
    </source>
</evidence>
<name>A0A182WN24_9DIPT</name>
<sequence length="18" mass="1799">MVGAAGLRVFCSLSEGTT</sequence>
<dbReference type="VEuPathDB" id="VectorBase:AMIN014127"/>
<dbReference type="Proteomes" id="UP000075920">
    <property type="component" value="Unassembled WGS sequence"/>
</dbReference>
<proteinExistence type="predicted"/>
<evidence type="ECO:0000313" key="2">
    <source>
        <dbReference type="Proteomes" id="UP000075920"/>
    </source>
</evidence>
<reference evidence="2" key="1">
    <citation type="submission" date="2013-03" db="EMBL/GenBank/DDBJ databases">
        <title>The Genome Sequence of Anopheles minimus MINIMUS1.</title>
        <authorList>
            <consortium name="The Broad Institute Genomics Platform"/>
            <person name="Neafsey D.E."/>
            <person name="Walton C."/>
            <person name="Walker B."/>
            <person name="Young S.K."/>
            <person name="Zeng Q."/>
            <person name="Gargeya S."/>
            <person name="Fitzgerald M."/>
            <person name="Haas B."/>
            <person name="Abouelleil A."/>
            <person name="Allen A.W."/>
            <person name="Alvarado L."/>
            <person name="Arachchi H.M."/>
            <person name="Berlin A.M."/>
            <person name="Chapman S.B."/>
            <person name="Gainer-Dewar J."/>
            <person name="Goldberg J."/>
            <person name="Griggs A."/>
            <person name="Gujja S."/>
            <person name="Hansen M."/>
            <person name="Howarth C."/>
            <person name="Imamovic A."/>
            <person name="Ireland A."/>
            <person name="Larimer J."/>
            <person name="McCowan C."/>
            <person name="Murphy C."/>
            <person name="Pearson M."/>
            <person name="Poon T.W."/>
            <person name="Priest M."/>
            <person name="Roberts A."/>
            <person name="Saif S."/>
            <person name="Shea T."/>
            <person name="Sisk P."/>
            <person name="Sykes S."/>
            <person name="Wortman J."/>
            <person name="Nusbaum C."/>
            <person name="Birren B."/>
        </authorList>
    </citation>
    <scope>NUCLEOTIDE SEQUENCE [LARGE SCALE GENOMIC DNA]</scope>
    <source>
        <strain evidence="2">MINIMUS1</strain>
    </source>
</reference>
<dbReference type="AlphaFoldDB" id="A0A182WN24"/>